<evidence type="ECO:0008006" key="3">
    <source>
        <dbReference type="Google" id="ProtNLM"/>
    </source>
</evidence>
<dbReference type="EMBL" id="QVEP01000004">
    <property type="protein sequence ID" value="RGB81742.1"/>
    <property type="molecule type" value="Genomic_DNA"/>
</dbReference>
<sequence length="82" mass="9381">MAKSLVSVPKKKEREDYISSMIKGEMVRYHKSPEQIAVKAQFSTKTLTTKLGEPGRFTIEELYAILDALEIRVAFIRKPQPL</sequence>
<evidence type="ECO:0000313" key="2">
    <source>
        <dbReference type="Proteomes" id="UP000260773"/>
    </source>
</evidence>
<dbReference type="Proteomes" id="UP000260773">
    <property type="component" value="Unassembled WGS sequence"/>
</dbReference>
<reference evidence="1 2" key="1">
    <citation type="submission" date="2018-08" db="EMBL/GenBank/DDBJ databases">
        <title>A genome reference for cultivated species of the human gut microbiota.</title>
        <authorList>
            <person name="Zou Y."/>
            <person name="Xue W."/>
            <person name="Luo G."/>
        </authorList>
    </citation>
    <scope>NUCLEOTIDE SEQUENCE [LARGE SCALE GENOMIC DNA]</scope>
    <source>
        <strain evidence="1 2">AF45-17</strain>
    </source>
</reference>
<accession>A0A3E2TTK5</accession>
<dbReference type="AlphaFoldDB" id="A0A3E2TTK5"/>
<gene>
    <name evidence="1" type="ORF">DW070_02920</name>
</gene>
<organism evidence="1 2">
    <name type="scientific">Coprococcus catus</name>
    <dbReference type="NCBI Taxonomy" id="116085"/>
    <lineage>
        <taxon>Bacteria</taxon>
        <taxon>Bacillati</taxon>
        <taxon>Bacillota</taxon>
        <taxon>Clostridia</taxon>
        <taxon>Lachnospirales</taxon>
        <taxon>Lachnospiraceae</taxon>
        <taxon>Coprococcus</taxon>
    </lineage>
</organism>
<evidence type="ECO:0000313" key="1">
    <source>
        <dbReference type="EMBL" id="RGB81742.1"/>
    </source>
</evidence>
<name>A0A3E2TTK5_9FIRM</name>
<comment type="caution">
    <text evidence="1">The sequence shown here is derived from an EMBL/GenBank/DDBJ whole genome shotgun (WGS) entry which is preliminary data.</text>
</comment>
<proteinExistence type="predicted"/>
<protein>
    <recommendedName>
        <fullName evidence="3">XRE family transcriptional regulator</fullName>
    </recommendedName>
</protein>